<keyword evidence="2" id="KW-0449">Lipoprotein</keyword>
<feature type="signal peptide" evidence="1">
    <location>
        <begin position="1"/>
        <end position="20"/>
    </location>
</feature>
<organism evidence="2 3">
    <name type="scientific">Serratia fonticola</name>
    <dbReference type="NCBI Taxonomy" id="47917"/>
    <lineage>
        <taxon>Bacteria</taxon>
        <taxon>Pseudomonadati</taxon>
        <taxon>Pseudomonadota</taxon>
        <taxon>Gammaproteobacteria</taxon>
        <taxon>Enterobacterales</taxon>
        <taxon>Yersiniaceae</taxon>
        <taxon>Serratia</taxon>
    </lineage>
</organism>
<protein>
    <submittedName>
        <fullName evidence="2">Lipoprotein</fullName>
    </submittedName>
</protein>
<feature type="chain" id="PRO_5043688765" evidence="1">
    <location>
        <begin position="21"/>
        <end position="110"/>
    </location>
</feature>
<dbReference type="EMBL" id="JACNYO010000018">
    <property type="protein sequence ID" value="MBC3213872.1"/>
    <property type="molecule type" value="Genomic_DNA"/>
</dbReference>
<proteinExistence type="predicted"/>
<dbReference type="PROSITE" id="PS51257">
    <property type="entry name" value="PROKAR_LIPOPROTEIN"/>
    <property type="match status" value="1"/>
</dbReference>
<accession>A0AAW3WW91</accession>
<name>A0AAW3WW91_SERFO</name>
<evidence type="ECO:0000256" key="1">
    <source>
        <dbReference type="SAM" id="SignalP"/>
    </source>
</evidence>
<dbReference type="RefSeq" id="WP_179252439.1">
    <property type="nucleotide sequence ID" value="NZ_JACBIV010000007.1"/>
</dbReference>
<keyword evidence="1" id="KW-0732">Signal</keyword>
<dbReference type="AlphaFoldDB" id="A0AAW3WW91"/>
<sequence length="110" mass="11606">MRKLLLALAATALLSGCSTGQLEKQTPIFSSHSMKTPQEYSKCLAPKWQAINSTASSIETEYGYQLVVQGLGAHTLAKIENDGNGGANIKVFAVAKGFGNPFGNSAKDCI</sequence>
<reference evidence="2" key="1">
    <citation type="submission" date="2020-08" db="EMBL/GenBank/DDBJ databases">
        <title>Food and environmental bacterial isolates.</title>
        <authorList>
            <person name="Richter L."/>
            <person name="Du Plessis E.M."/>
            <person name="Duvenage S."/>
            <person name="Allam M."/>
            <person name="Korsten L."/>
        </authorList>
    </citation>
    <scope>NUCLEOTIDE SEQUENCE</scope>
    <source>
        <strain evidence="2">UPMP2127</strain>
    </source>
</reference>
<evidence type="ECO:0000313" key="2">
    <source>
        <dbReference type="EMBL" id="MBC3213872.1"/>
    </source>
</evidence>
<evidence type="ECO:0000313" key="3">
    <source>
        <dbReference type="Proteomes" id="UP000659084"/>
    </source>
</evidence>
<gene>
    <name evidence="2" type="ORF">H8J20_17135</name>
</gene>
<dbReference type="Proteomes" id="UP000659084">
    <property type="component" value="Unassembled WGS sequence"/>
</dbReference>
<comment type="caution">
    <text evidence="2">The sequence shown here is derived from an EMBL/GenBank/DDBJ whole genome shotgun (WGS) entry which is preliminary data.</text>
</comment>